<keyword evidence="4" id="KW-1185">Reference proteome</keyword>
<keyword evidence="1" id="KW-0812">Transmembrane</keyword>
<dbReference type="OrthoDB" id="1937164at2759"/>
<organism evidence="3 4">
    <name type="scientific">Chlamydomonas schloesseri</name>
    <dbReference type="NCBI Taxonomy" id="2026947"/>
    <lineage>
        <taxon>Eukaryota</taxon>
        <taxon>Viridiplantae</taxon>
        <taxon>Chlorophyta</taxon>
        <taxon>core chlorophytes</taxon>
        <taxon>Chlorophyceae</taxon>
        <taxon>CS clade</taxon>
        <taxon>Chlamydomonadales</taxon>
        <taxon>Chlamydomonadaceae</taxon>
        <taxon>Chlamydomonas</taxon>
    </lineage>
</organism>
<dbReference type="PANTHER" id="PTHR38389">
    <property type="entry name" value="DNA-DIRECTED RNA POLYMERASE SUBUNIT BETA"/>
    <property type="match status" value="1"/>
</dbReference>
<dbReference type="EMBL" id="JAEHOD010000064">
    <property type="protein sequence ID" value="KAG2433127.1"/>
    <property type="molecule type" value="Genomic_DNA"/>
</dbReference>
<evidence type="ECO:0000313" key="4">
    <source>
        <dbReference type="Proteomes" id="UP000613740"/>
    </source>
</evidence>
<dbReference type="PANTHER" id="PTHR38389:SF1">
    <property type="entry name" value="DNA-DIRECTED RNA POLYMERASE SUBUNIT BETA"/>
    <property type="match status" value="1"/>
</dbReference>
<comment type="caution">
    <text evidence="3">The sequence shown here is derived from an EMBL/GenBank/DDBJ whole genome shotgun (WGS) entry which is preliminary data.</text>
</comment>
<feature type="transmembrane region" description="Helical" evidence="1">
    <location>
        <begin position="82"/>
        <end position="105"/>
    </location>
</feature>
<dbReference type="AlphaFoldDB" id="A0A835SX66"/>
<reference evidence="3" key="1">
    <citation type="journal article" date="2020" name="bioRxiv">
        <title>Comparative genomics of Chlamydomonas.</title>
        <authorList>
            <person name="Craig R.J."/>
            <person name="Hasan A.R."/>
            <person name="Ness R.W."/>
            <person name="Keightley P.D."/>
        </authorList>
    </citation>
    <scope>NUCLEOTIDE SEQUENCE</scope>
    <source>
        <strain evidence="3">CCAP 11/173</strain>
    </source>
</reference>
<dbReference type="Proteomes" id="UP000613740">
    <property type="component" value="Unassembled WGS sequence"/>
</dbReference>
<gene>
    <name evidence="3" type="ORF">HYH02_012828</name>
</gene>
<evidence type="ECO:0000313" key="3">
    <source>
        <dbReference type="EMBL" id="KAG2433127.1"/>
    </source>
</evidence>
<feature type="domain" description="DUF7887" evidence="2">
    <location>
        <begin position="100"/>
        <end position="129"/>
    </location>
</feature>
<evidence type="ECO:0000256" key="1">
    <source>
        <dbReference type="SAM" id="Phobius"/>
    </source>
</evidence>
<keyword evidence="1" id="KW-1133">Transmembrane helix</keyword>
<name>A0A835SX66_9CHLO</name>
<sequence>MLLSSRRAAVSGSHQQRCAPRVSHVVCVARLGTKPAVEKGKAPAKLAKAAKAAPTGASAAAPRKFEDPEEYRLWPTNIYIPALYYNAVLAGEILFYAALADAAFSGDWSRIGVLTPEQEVLAGKAFYFIMSAHAAVGVISAAYATRVQYPVLDAGVRGFLFGTLGLYDVYVRTHEDFSHRPTDN</sequence>
<keyword evidence="1" id="KW-0472">Membrane</keyword>
<proteinExistence type="predicted"/>
<feature type="transmembrane region" description="Helical" evidence="1">
    <location>
        <begin position="125"/>
        <end position="144"/>
    </location>
</feature>
<protein>
    <recommendedName>
        <fullName evidence="2">DUF7887 domain-containing protein</fullName>
    </recommendedName>
</protein>
<dbReference type="InterPro" id="IPR057209">
    <property type="entry name" value="DUF7887"/>
</dbReference>
<dbReference type="Pfam" id="PF25397">
    <property type="entry name" value="DUF7887"/>
    <property type="match status" value="1"/>
</dbReference>
<evidence type="ECO:0000259" key="2">
    <source>
        <dbReference type="Pfam" id="PF25397"/>
    </source>
</evidence>
<accession>A0A835SX66</accession>